<evidence type="ECO:0000313" key="1">
    <source>
        <dbReference type="EMBL" id="TMI75203.1"/>
    </source>
</evidence>
<dbReference type="Gene3D" id="2.60.120.620">
    <property type="entry name" value="q2cbj1_9rhob like domain"/>
    <property type="match status" value="1"/>
</dbReference>
<dbReference type="Proteomes" id="UP000318834">
    <property type="component" value="Unassembled WGS sequence"/>
</dbReference>
<dbReference type="EMBL" id="VBAP01000046">
    <property type="protein sequence ID" value="TMI75203.1"/>
    <property type="molecule type" value="Genomic_DNA"/>
</dbReference>
<gene>
    <name evidence="1" type="ORF">E6H05_06900</name>
</gene>
<reference evidence="1 2" key="1">
    <citation type="journal article" date="2019" name="Nat. Microbiol.">
        <title>Mediterranean grassland soil C-N compound turnover is dependent on rainfall and depth, and is mediated by genomically divergent microorganisms.</title>
        <authorList>
            <person name="Diamond S."/>
            <person name="Andeer P.F."/>
            <person name="Li Z."/>
            <person name="Crits-Christoph A."/>
            <person name="Burstein D."/>
            <person name="Anantharaman K."/>
            <person name="Lane K.R."/>
            <person name="Thomas B.C."/>
            <person name="Pan C."/>
            <person name="Northen T.R."/>
            <person name="Banfield J.F."/>
        </authorList>
    </citation>
    <scope>NUCLEOTIDE SEQUENCE [LARGE SCALE GENOMIC DNA]</scope>
    <source>
        <strain evidence="1">NP_8</strain>
    </source>
</reference>
<dbReference type="AlphaFoldDB" id="A0A537IV43"/>
<organism evidence="1 2">
    <name type="scientific">Candidatus Segetimicrobium genomatis</name>
    <dbReference type="NCBI Taxonomy" id="2569760"/>
    <lineage>
        <taxon>Bacteria</taxon>
        <taxon>Bacillati</taxon>
        <taxon>Candidatus Sysuimicrobiota</taxon>
        <taxon>Candidatus Sysuimicrobiia</taxon>
        <taxon>Candidatus Sysuimicrobiales</taxon>
        <taxon>Candidatus Segetimicrobiaceae</taxon>
        <taxon>Candidatus Segetimicrobium</taxon>
    </lineage>
</organism>
<evidence type="ECO:0000313" key="2">
    <source>
        <dbReference type="Proteomes" id="UP000318834"/>
    </source>
</evidence>
<protein>
    <recommendedName>
        <fullName evidence="3">Phytanoyl-CoA dioxygenase family protein</fullName>
    </recommendedName>
</protein>
<comment type="caution">
    <text evidence="1">The sequence shown here is derived from an EMBL/GenBank/DDBJ whole genome shotgun (WGS) entry which is preliminary data.</text>
</comment>
<sequence length="309" mass="35422">MNSVFVDPAISDDLRRERLYSGQLFLYSPCSSSLALCDVARELIQEAFGPLDPELAQQRMPVEEYAALLAELKPRFIHHPRSKECIREILRELGCELTKTYFDVPRLRTATSDSYLTSGIAYAFHPHRDTWYSAPFCQLNWWLPVYEIVPENAMAFHPAYWSRAVRNGSRSYNYVEWNREGRKNAAKHIKTDTRTQPHAEEPLELDPQLRVIPRVGGIIIFSAAHMHSTVPNVSGRTRFSIDFRTVHIDDVVARRGAPNLDSECTGTTMRDYLRATDLSYIPEEMCLLYDTLPRPMDGFVAEHSASESH</sequence>
<accession>A0A537IV43</accession>
<name>A0A537IV43_9BACT</name>
<proteinExistence type="predicted"/>
<dbReference type="SUPFAM" id="SSF51197">
    <property type="entry name" value="Clavaminate synthase-like"/>
    <property type="match status" value="1"/>
</dbReference>
<evidence type="ECO:0008006" key="3">
    <source>
        <dbReference type="Google" id="ProtNLM"/>
    </source>
</evidence>